<feature type="compositionally biased region" description="Basic and acidic residues" evidence="1">
    <location>
        <begin position="15"/>
        <end position="31"/>
    </location>
</feature>
<comment type="caution">
    <text evidence="2">The sequence shown here is derived from an EMBL/GenBank/DDBJ whole genome shotgun (WGS) entry which is preliminary data.</text>
</comment>
<evidence type="ECO:0000313" key="3">
    <source>
        <dbReference type="Proteomes" id="UP000009340"/>
    </source>
</evidence>
<dbReference type="EMBL" id="CAKW01000104">
    <property type="protein sequence ID" value="CCJ73519.1"/>
    <property type="molecule type" value="Genomic_DNA"/>
</dbReference>
<gene>
    <name evidence="2" type="ORF">BN137_2896</name>
</gene>
<protein>
    <submittedName>
        <fullName evidence="2">Uncharacterized protein</fullName>
    </submittedName>
</protein>
<accession>K8ACM0</accession>
<dbReference type="AlphaFoldDB" id="K8ACM0"/>
<organism evidence="2 3">
    <name type="scientific">Cronobacter condimenti 1330</name>
    <dbReference type="NCBI Taxonomy" id="1073999"/>
    <lineage>
        <taxon>Bacteria</taxon>
        <taxon>Pseudomonadati</taxon>
        <taxon>Pseudomonadota</taxon>
        <taxon>Gammaproteobacteria</taxon>
        <taxon>Enterobacterales</taxon>
        <taxon>Enterobacteriaceae</taxon>
        <taxon>Cronobacter</taxon>
    </lineage>
</organism>
<feature type="region of interest" description="Disordered" evidence="1">
    <location>
        <begin position="1"/>
        <end position="43"/>
    </location>
</feature>
<reference evidence="2" key="1">
    <citation type="submission" date="2012-07" db="EMBL/GenBank/DDBJ databases">
        <authorList>
            <person name="Cummings C."/>
        </authorList>
    </citation>
    <scope>NUCLEOTIDE SEQUENCE</scope>
    <source>
        <strain evidence="2">1330</strain>
    </source>
</reference>
<name>K8ACM0_9ENTR</name>
<evidence type="ECO:0000256" key="1">
    <source>
        <dbReference type="SAM" id="MobiDB-lite"/>
    </source>
</evidence>
<dbReference type="Proteomes" id="UP000009340">
    <property type="component" value="Unassembled WGS sequence"/>
</dbReference>
<evidence type="ECO:0000313" key="2">
    <source>
        <dbReference type="EMBL" id="CCJ73519.1"/>
    </source>
</evidence>
<sequence>MALNRKPYLGLMEQKANRERYGHQSLERLDDERDDFTAPSHFP</sequence>
<proteinExistence type="predicted"/>